<dbReference type="Proteomes" id="UP001215280">
    <property type="component" value="Unassembled WGS sequence"/>
</dbReference>
<sequence>MKVATLRDLGPRVSSFENSDDYVRSAPSRDSDDTSDPEKDPDDLECALDILRPICVTHGPALRLRGGYSSDPDKESETPSPSNKRKRKLSSPKPRKSRNKGKGKAHGDSDSEIAGIRVTVGKGKQQGMYVDEVCHIDYTPESWAVPPSDHHIAYVIDLSDSPDCLGSGSKRFTVDAFIKKQDSLTGPTGSRNPDKLAEVLILDEGYYVDCRRSNLTCGGAFVCSLAAEDHLDDCKRWDDDLEDLISAPIRAAKSAEAGSLIALATQFHQSVTFKYCKGMTEGGQFECGGHAVMRKFTDGMSNGKSHFIGCSNWEKQDARTHFRDGKHVRGHLLRRPCLAKILILIPIDEGDLRAVVIPKAGIPHNHPTFPRAKLPFAAESEYNKCIASAGPIGATTLRVDKSSSTRSILGGRLPQEIHPALINNRQRRDLLRAARLVRFPAGTGMEAVWNEFESDRSREIGDRYIHAVNTLSDETHVIITANPELAALTLSASWIMVDTTFVVVHGKTNEWKLIIWLHGLDKRTVIGRVWSNRATRESFVLVWIGIFETIQAVTGKTLNFKIFSKTSCLLGAIGDSEGAQAQALGDVIILRRMNTQEVDGSATVEVNVILMFIWKTCIVHFNRGVFALEAYTDSNTFQYLLSFPYLETTTEILEYYAFCNASTTPKVKTWWTHKISYPWLLPSLNRHLTKMNNKDWDLTPRDTNPIEGSHAQDNQVNHTNHSLIEAILLARQFDSDNARIIKASIEFGIWENGNNSLRARFSSQAARQSRSRAKKAEQEKIDGGAKQLKAKLKASEQSARDKDLEIQCLRSQLTSGDRFAFSQQSVVGPSTFSQPIAGPSTPQQSISGPSTPRRRVPRLRNDKYSPQDLSNSSPAVTPPRLPQLNVFTGLPLDTVPDPRSDFDYAMALQSEFMDAAIEELQRSSPIHCYPVNGDDAILASDPHPCSSP</sequence>
<evidence type="ECO:0000313" key="3">
    <source>
        <dbReference type="Proteomes" id="UP001215280"/>
    </source>
</evidence>
<feature type="compositionally biased region" description="Basic residues" evidence="1">
    <location>
        <begin position="83"/>
        <end position="104"/>
    </location>
</feature>
<keyword evidence="3" id="KW-1185">Reference proteome</keyword>
<feature type="compositionally biased region" description="Polar residues" evidence="1">
    <location>
        <begin position="830"/>
        <end position="850"/>
    </location>
</feature>
<organism evidence="2 3">
    <name type="scientific">Mycena maculata</name>
    <dbReference type="NCBI Taxonomy" id="230809"/>
    <lineage>
        <taxon>Eukaryota</taxon>
        <taxon>Fungi</taxon>
        <taxon>Dikarya</taxon>
        <taxon>Basidiomycota</taxon>
        <taxon>Agaricomycotina</taxon>
        <taxon>Agaricomycetes</taxon>
        <taxon>Agaricomycetidae</taxon>
        <taxon>Agaricales</taxon>
        <taxon>Marasmiineae</taxon>
        <taxon>Mycenaceae</taxon>
        <taxon>Mycena</taxon>
    </lineage>
</organism>
<feature type="region of interest" description="Disordered" evidence="1">
    <location>
        <begin position="762"/>
        <end position="801"/>
    </location>
</feature>
<reference evidence="2" key="1">
    <citation type="submission" date="2023-03" db="EMBL/GenBank/DDBJ databases">
        <title>Massive genome expansion in bonnet fungi (Mycena s.s.) driven by repeated elements and novel gene families across ecological guilds.</title>
        <authorList>
            <consortium name="Lawrence Berkeley National Laboratory"/>
            <person name="Harder C.B."/>
            <person name="Miyauchi S."/>
            <person name="Viragh M."/>
            <person name="Kuo A."/>
            <person name="Thoen E."/>
            <person name="Andreopoulos B."/>
            <person name="Lu D."/>
            <person name="Skrede I."/>
            <person name="Drula E."/>
            <person name="Henrissat B."/>
            <person name="Morin E."/>
            <person name="Kohler A."/>
            <person name="Barry K."/>
            <person name="LaButti K."/>
            <person name="Morin E."/>
            <person name="Salamov A."/>
            <person name="Lipzen A."/>
            <person name="Mereny Z."/>
            <person name="Hegedus B."/>
            <person name="Baldrian P."/>
            <person name="Stursova M."/>
            <person name="Weitz H."/>
            <person name="Taylor A."/>
            <person name="Grigoriev I.V."/>
            <person name="Nagy L.G."/>
            <person name="Martin F."/>
            <person name="Kauserud H."/>
        </authorList>
    </citation>
    <scope>NUCLEOTIDE SEQUENCE</scope>
    <source>
        <strain evidence="2">CBHHK188m</strain>
    </source>
</reference>
<name>A0AAD7IKH8_9AGAR</name>
<dbReference type="EMBL" id="JARJLG010000108">
    <property type="protein sequence ID" value="KAJ7744261.1"/>
    <property type="molecule type" value="Genomic_DNA"/>
</dbReference>
<dbReference type="AlphaFoldDB" id="A0AAD7IKH8"/>
<evidence type="ECO:0000256" key="1">
    <source>
        <dbReference type="SAM" id="MobiDB-lite"/>
    </source>
</evidence>
<feature type="region of interest" description="Disordered" evidence="1">
    <location>
        <begin position="63"/>
        <end position="114"/>
    </location>
</feature>
<feature type="compositionally biased region" description="Basic and acidic residues" evidence="1">
    <location>
        <begin position="774"/>
        <end position="783"/>
    </location>
</feature>
<feature type="region of interest" description="Disordered" evidence="1">
    <location>
        <begin position="830"/>
        <end position="882"/>
    </location>
</feature>
<protein>
    <submittedName>
        <fullName evidence="2">Uncharacterized protein</fullName>
    </submittedName>
</protein>
<evidence type="ECO:0000313" key="2">
    <source>
        <dbReference type="EMBL" id="KAJ7744261.1"/>
    </source>
</evidence>
<gene>
    <name evidence="2" type="ORF">DFH07DRAFT_963793</name>
</gene>
<feature type="region of interest" description="Disordered" evidence="1">
    <location>
        <begin position="1"/>
        <end position="44"/>
    </location>
</feature>
<proteinExistence type="predicted"/>
<accession>A0AAD7IKH8</accession>
<comment type="caution">
    <text evidence="2">The sequence shown here is derived from an EMBL/GenBank/DDBJ whole genome shotgun (WGS) entry which is preliminary data.</text>
</comment>
<feature type="compositionally biased region" description="Basic and acidic residues" evidence="1">
    <location>
        <begin position="21"/>
        <end position="38"/>
    </location>
</feature>